<keyword evidence="3" id="KW-1185">Reference proteome</keyword>
<dbReference type="EMBL" id="JAVAMQ010000001">
    <property type="protein sequence ID" value="MDP5305806.1"/>
    <property type="molecule type" value="Genomic_DNA"/>
</dbReference>
<organism evidence="2 3">
    <name type="scientific">Paracoccus spongiarum</name>
    <dbReference type="NCBI Taxonomy" id="3064387"/>
    <lineage>
        <taxon>Bacteria</taxon>
        <taxon>Pseudomonadati</taxon>
        <taxon>Pseudomonadota</taxon>
        <taxon>Alphaproteobacteria</taxon>
        <taxon>Rhodobacterales</taxon>
        <taxon>Paracoccaceae</taxon>
        <taxon>Paracoccus</taxon>
    </lineage>
</organism>
<dbReference type="InterPro" id="IPR013901">
    <property type="entry name" value="Anthrone_oxy"/>
</dbReference>
<dbReference type="Proteomes" id="UP001224997">
    <property type="component" value="Unassembled WGS sequence"/>
</dbReference>
<dbReference type="Pfam" id="PF08592">
    <property type="entry name" value="Anthrone_oxy"/>
    <property type="match status" value="1"/>
</dbReference>
<reference evidence="2 3" key="1">
    <citation type="submission" date="2023-08" db="EMBL/GenBank/DDBJ databases">
        <authorList>
            <person name="Park J.-S."/>
        </authorList>
    </citation>
    <scope>NUCLEOTIDE SEQUENCE [LARGE SCALE GENOMIC DNA]</scope>
    <source>
        <strain evidence="2 3">2205BS29-5</strain>
    </source>
</reference>
<dbReference type="RefSeq" id="WP_305961678.1">
    <property type="nucleotide sequence ID" value="NZ_JAVAMQ010000001.1"/>
</dbReference>
<accession>A0ABT9J9P4</accession>
<keyword evidence="1" id="KW-0472">Membrane</keyword>
<evidence type="ECO:0000313" key="2">
    <source>
        <dbReference type="EMBL" id="MDP5305806.1"/>
    </source>
</evidence>
<protein>
    <submittedName>
        <fullName evidence="2">DUF1772 domain-containing protein</fullName>
    </submittedName>
</protein>
<keyword evidence="1" id="KW-1133">Transmembrane helix</keyword>
<evidence type="ECO:0000256" key="1">
    <source>
        <dbReference type="SAM" id="Phobius"/>
    </source>
</evidence>
<gene>
    <name evidence="2" type="ORF">Q5Y72_01685</name>
</gene>
<comment type="caution">
    <text evidence="2">The sequence shown here is derived from an EMBL/GenBank/DDBJ whole genome shotgun (WGS) entry which is preliminary data.</text>
</comment>
<feature type="transmembrane region" description="Helical" evidence="1">
    <location>
        <begin position="54"/>
        <end position="75"/>
    </location>
</feature>
<sequence>MLFAAAGALCLFGAVLPTLLVNVPMNEALGQVDLPLEPAEARRLWGDYSPRWQAWNLLRCVAMGGAVLLAGLAIAATARRSVAAVAG</sequence>
<evidence type="ECO:0000313" key="3">
    <source>
        <dbReference type="Proteomes" id="UP001224997"/>
    </source>
</evidence>
<name>A0ABT9J9P4_9RHOB</name>
<proteinExistence type="predicted"/>
<keyword evidence="1" id="KW-0812">Transmembrane</keyword>